<keyword evidence="2" id="KW-0805">Transcription regulation</keyword>
<dbReference type="Gene3D" id="3.40.190.290">
    <property type="match status" value="1"/>
</dbReference>
<organism evidence="6 7">
    <name type="scientific">Halomonas dongshanensis</name>
    <dbReference type="NCBI Taxonomy" id="2890835"/>
    <lineage>
        <taxon>Bacteria</taxon>
        <taxon>Pseudomonadati</taxon>
        <taxon>Pseudomonadota</taxon>
        <taxon>Gammaproteobacteria</taxon>
        <taxon>Oceanospirillales</taxon>
        <taxon>Halomonadaceae</taxon>
        <taxon>Halomonas</taxon>
    </lineage>
</organism>
<dbReference type="InterPro" id="IPR005119">
    <property type="entry name" value="LysR_subst-bd"/>
</dbReference>
<feature type="domain" description="HTH lysR-type" evidence="5">
    <location>
        <begin position="1"/>
        <end position="58"/>
    </location>
</feature>
<dbReference type="PROSITE" id="PS50931">
    <property type="entry name" value="HTH_LYSR"/>
    <property type="match status" value="1"/>
</dbReference>
<dbReference type="InterPro" id="IPR036388">
    <property type="entry name" value="WH-like_DNA-bd_sf"/>
</dbReference>
<dbReference type="SUPFAM" id="SSF46785">
    <property type="entry name" value="Winged helix' DNA-binding domain"/>
    <property type="match status" value="1"/>
</dbReference>
<evidence type="ECO:0000256" key="1">
    <source>
        <dbReference type="ARBA" id="ARBA00009437"/>
    </source>
</evidence>
<comment type="caution">
    <text evidence="6">The sequence shown here is derived from an EMBL/GenBank/DDBJ whole genome shotgun (WGS) entry which is preliminary data.</text>
</comment>
<dbReference type="RefSeq" id="WP_259034957.1">
    <property type="nucleotide sequence ID" value="NZ_JAJISC010000002.1"/>
</dbReference>
<evidence type="ECO:0000313" key="6">
    <source>
        <dbReference type="EMBL" id="MCS2608447.1"/>
    </source>
</evidence>
<protein>
    <submittedName>
        <fullName evidence="6">LysR family transcriptional regulator</fullName>
    </submittedName>
</protein>
<keyword evidence="7" id="KW-1185">Reference proteome</keyword>
<evidence type="ECO:0000256" key="4">
    <source>
        <dbReference type="ARBA" id="ARBA00023163"/>
    </source>
</evidence>
<evidence type="ECO:0000256" key="3">
    <source>
        <dbReference type="ARBA" id="ARBA00023125"/>
    </source>
</evidence>
<dbReference type="Proteomes" id="UP001165542">
    <property type="component" value="Unassembled WGS sequence"/>
</dbReference>
<reference evidence="6" key="1">
    <citation type="submission" date="2021-11" db="EMBL/GenBank/DDBJ databases">
        <title>Halomonas sp., isolated from a coastal aquaculture zone in Dongshan Bay.</title>
        <authorList>
            <person name="Lin W."/>
        </authorList>
    </citation>
    <scope>NUCLEOTIDE SEQUENCE</scope>
    <source>
        <strain evidence="6">Yzlin-01</strain>
    </source>
</reference>
<sequence>MELVWLEDFLALAEHGSFVRAAEARHITQPAFSRRIRALERWMDVELFCRTPLGTRLTPAGEQMRLHAAEAVNRLYRLRQDARAVAGKAARTLPFAATHSLSFTFFPRWIRQQEQGAPIEAIQLHSDSMTVCERMLEEGQVAFMLSHVDPMQTQGRYPAMQTSTNDGARFVSQKIGQDVLLPLIGAGLENTPITAYLAYTEASGLGRIINTHLLAKNAAAALPPVRFESHLAAVLMSMVLENKGLAWLPKSLAEQELADGRLVVAEAGLAPIEVEVHLTRSQEALSPFAEAFWTRLGEENDKKCANVKKIVEEP</sequence>
<gene>
    <name evidence="6" type="ORF">LLY24_03820</name>
</gene>
<keyword evidence="4" id="KW-0804">Transcription</keyword>
<comment type="similarity">
    <text evidence="1">Belongs to the LysR transcriptional regulatory family.</text>
</comment>
<dbReference type="SUPFAM" id="SSF53850">
    <property type="entry name" value="Periplasmic binding protein-like II"/>
    <property type="match status" value="1"/>
</dbReference>
<dbReference type="PRINTS" id="PR00039">
    <property type="entry name" value="HTHLYSR"/>
</dbReference>
<dbReference type="Gene3D" id="1.10.10.10">
    <property type="entry name" value="Winged helix-like DNA-binding domain superfamily/Winged helix DNA-binding domain"/>
    <property type="match status" value="1"/>
</dbReference>
<keyword evidence="3" id="KW-0238">DNA-binding</keyword>
<dbReference type="PANTHER" id="PTHR30126:SF2">
    <property type="entry name" value="HTH-TYPE TRANSCRIPTIONAL REGULATOR YJIE"/>
    <property type="match status" value="1"/>
</dbReference>
<evidence type="ECO:0000313" key="7">
    <source>
        <dbReference type="Proteomes" id="UP001165542"/>
    </source>
</evidence>
<dbReference type="Pfam" id="PF00126">
    <property type="entry name" value="HTH_1"/>
    <property type="match status" value="1"/>
</dbReference>
<name>A0ABT2EA38_9GAMM</name>
<evidence type="ECO:0000259" key="5">
    <source>
        <dbReference type="PROSITE" id="PS50931"/>
    </source>
</evidence>
<dbReference type="InterPro" id="IPR036390">
    <property type="entry name" value="WH_DNA-bd_sf"/>
</dbReference>
<accession>A0ABT2EA38</accession>
<dbReference type="EMBL" id="JAJISC010000002">
    <property type="protein sequence ID" value="MCS2608447.1"/>
    <property type="molecule type" value="Genomic_DNA"/>
</dbReference>
<evidence type="ECO:0000256" key="2">
    <source>
        <dbReference type="ARBA" id="ARBA00023015"/>
    </source>
</evidence>
<dbReference type="Pfam" id="PF03466">
    <property type="entry name" value="LysR_substrate"/>
    <property type="match status" value="1"/>
</dbReference>
<proteinExistence type="inferred from homology"/>
<dbReference type="PANTHER" id="PTHR30126">
    <property type="entry name" value="HTH-TYPE TRANSCRIPTIONAL REGULATOR"/>
    <property type="match status" value="1"/>
</dbReference>
<dbReference type="InterPro" id="IPR000847">
    <property type="entry name" value="LysR_HTH_N"/>
</dbReference>